<evidence type="ECO:0000313" key="1">
    <source>
        <dbReference type="EMBL" id="EXM34452.1"/>
    </source>
</evidence>
<reference evidence="1" key="1">
    <citation type="submission" date="2011-11" db="EMBL/GenBank/DDBJ databases">
        <title>The Genome Sequence of Fusarium oxysporum Cotton.</title>
        <authorList>
            <consortium name="The Broad Institute Genome Sequencing Platform"/>
            <person name="Ma L.-J."/>
            <person name="Gale L.R."/>
            <person name="Schwartz D.C."/>
            <person name="Zhou S."/>
            <person name="Corby-Kistler H."/>
            <person name="Young S.K."/>
            <person name="Zeng Q."/>
            <person name="Gargeya S."/>
            <person name="Fitzgerald M."/>
            <person name="Haas B."/>
            <person name="Abouelleil A."/>
            <person name="Alvarado L."/>
            <person name="Arachchi H.M."/>
            <person name="Berlin A."/>
            <person name="Brown A."/>
            <person name="Chapman S.B."/>
            <person name="Chen Z."/>
            <person name="Dunbar C."/>
            <person name="Freedman E."/>
            <person name="Gearin G."/>
            <person name="Goldberg J."/>
            <person name="Griggs A."/>
            <person name="Gujja S."/>
            <person name="Heiman D."/>
            <person name="Howarth C."/>
            <person name="Larson L."/>
            <person name="Lui A."/>
            <person name="MacDonald P.J.P."/>
            <person name="Montmayeur A."/>
            <person name="Murphy C."/>
            <person name="Neiman D."/>
            <person name="Pearson M."/>
            <person name="Priest M."/>
            <person name="Roberts A."/>
            <person name="Saif S."/>
            <person name="Shea T."/>
            <person name="Shenoy N."/>
            <person name="Sisk P."/>
            <person name="Stolte C."/>
            <person name="Sykes S."/>
            <person name="Wortman J."/>
            <person name="Nusbaum C."/>
            <person name="Birren B."/>
        </authorList>
    </citation>
    <scope>NUCLEOTIDE SEQUENCE [LARGE SCALE GENOMIC DNA]</scope>
    <source>
        <strain evidence="1">25433</strain>
    </source>
</reference>
<reference evidence="1" key="2">
    <citation type="submission" date="2012-05" db="EMBL/GenBank/DDBJ databases">
        <title>The Genome Annotation of Fusarium oxysporum Cotton.</title>
        <authorList>
            <consortium name="The Broad Institute Genomics Platform"/>
            <person name="Ma L.-J."/>
            <person name="Corby-Kistler H."/>
            <person name="Broz K."/>
            <person name="Gale L.R."/>
            <person name="Jonkers W."/>
            <person name="O'Donnell K."/>
            <person name="Ploetz R."/>
            <person name="Steinberg C."/>
            <person name="Schwartz D.C."/>
            <person name="VanEtten H."/>
            <person name="Zhou S."/>
            <person name="Young S.K."/>
            <person name="Zeng Q."/>
            <person name="Gargeya S."/>
            <person name="Fitzgerald M."/>
            <person name="Abouelleil A."/>
            <person name="Alvarado L."/>
            <person name="Chapman S.B."/>
            <person name="Gainer-Dewar J."/>
            <person name="Goldberg J."/>
            <person name="Griggs A."/>
            <person name="Gujja S."/>
            <person name="Hansen M."/>
            <person name="Howarth C."/>
            <person name="Imamovic A."/>
            <person name="Ireland A."/>
            <person name="Larimer J."/>
            <person name="McCowan C."/>
            <person name="Murphy C."/>
            <person name="Pearson M."/>
            <person name="Poon T.W."/>
            <person name="Priest M."/>
            <person name="Roberts A."/>
            <person name="Saif S."/>
            <person name="Shea T."/>
            <person name="Sykes S."/>
            <person name="Wortman J."/>
            <person name="Nusbaum C."/>
            <person name="Birren B."/>
        </authorList>
    </citation>
    <scope>NUCLEOTIDE SEQUENCE</scope>
    <source>
        <strain evidence="1">25433</strain>
    </source>
</reference>
<accession>X0MLJ5</accession>
<dbReference type="HOGENOM" id="CLU_2133648_0_0_1"/>
<name>X0MLJ5_FUSOX</name>
<dbReference type="Proteomes" id="UP000030701">
    <property type="component" value="Unassembled WGS sequence"/>
</dbReference>
<organism evidence="1">
    <name type="scientific">Fusarium oxysporum f. sp. vasinfectum 25433</name>
    <dbReference type="NCBI Taxonomy" id="1089449"/>
    <lineage>
        <taxon>Eukaryota</taxon>
        <taxon>Fungi</taxon>
        <taxon>Dikarya</taxon>
        <taxon>Ascomycota</taxon>
        <taxon>Pezizomycotina</taxon>
        <taxon>Sordariomycetes</taxon>
        <taxon>Hypocreomycetidae</taxon>
        <taxon>Hypocreales</taxon>
        <taxon>Nectriaceae</taxon>
        <taxon>Fusarium</taxon>
        <taxon>Fusarium oxysporum species complex</taxon>
    </lineage>
</organism>
<dbReference type="AlphaFoldDB" id="X0MLJ5"/>
<proteinExistence type="predicted"/>
<gene>
    <name evidence="1" type="ORF">FOTG_01290</name>
</gene>
<protein>
    <submittedName>
        <fullName evidence="1">Uncharacterized protein</fullName>
    </submittedName>
</protein>
<dbReference type="EMBL" id="JH657919">
    <property type="protein sequence ID" value="EXM34452.1"/>
    <property type="molecule type" value="Genomic_DNA"/>
</dbReference>
<sequence length="113" mass="12879">MRMELTDKDSVGKSGKAVDLYHQPQVLHTIKIYHHTLTTNTFSLGGSSVRVHTSSAVVNGCRAFPPRALMHEILYLVTGSPWRNHYHYFSASRITNSHREFEEPPIGRKQCDE</sequence>